<comment type="subcellular location">
    <subcellularLocation>
        <location evidence="1">Cell inner membrane</location>
        <topology evidence="1">Multi-pass membrane protein</topology>
    </subcellularLocation>
    <subcellularLocation>
        <location evidence="8">Cell membrane</location>
        <topology evidence="8">Multi-pass membrane protein</topology>
    </subcellularLocation>
</comment>
<evidence type="ECO:0000313" key="10">
    <source>
        <dbReference type="EMBL" id="MDV4186068.1"/>
    </source>
</evidence>
<comment type="similarity">
    <text evidence="8">Belongs to the binding-protein-dependent transport system permease family.</text>
</comment>
<keyword evidence="3" id="KW-1003">Cell membrane</keyword>
<keyword evidence="2 8" id="KW-0813">Transport</keyword>
<sequence>MSTRISLPKTSSARWSLRAFSAIVLFFLIAPILAIIPLSFNAEPFFTYPMPGLSLRWYEAVFSSADWQLAARNSVIVALFATLLSTILGTLAAIGLNRPDCPWKMALSAIIISPIVIPVVVAAVGIFYFYADIGLLNTLTGLILSHTALGAPFVMITVAATLAGFDHRLMRAAASLGASPATAFRRVMLPIIMPGVVAGAIFAFVTSFDDVVIALFVTGAEQKTLPRQMWSGLREQISPAITAVATLLIIVAAALMLTANALQARQERVADPDAA</sequence>
<comment type="caution">
    <text evidence="10">The sequence shown here is derived from an EMBL/GenBank/DDBJ whole genome shotgun (WGS) entry which is preliminary data.</text>
</comment>
<dbReference type="Gene3D" id="1.10.3720.10">
    <property type="entry name" value="MetI-like"/>
    <property type="match status" value="1"/>
</dbReference>
<feature type="transmembrane region" description="Helical" evidence="8">
    <location>
        <begin position="187"/>
        <end position="217"/>
    </location>
</feature>
<evidence type="ECO:0000256" key="6">
    <source>
        <dbReference type="ARBA" id="ARBA00022989"/>
    </source>
</evidence>
<evidence type="ECO:0000256" key="3">
    <source>
        <dbReference type="ARBA" id="ARBA00022475"/>
    </source>
</evidence>
<keyword evidence="4" id="KW-0997">Cell inner membrane</keyword>
<protein>
    <submittedName>
        <fullName evidence="10">ABC transporter permease</fullName>
    </submittedName>
</protein>
<evidence type="ECO:0000256" key="5">
    <source>
        <dbReference type="ARBA" id="ARBA00022692"/>
    </source>
</evidence>
<gene>
    <name evidence="10" type="ORF">R1523_11225</name>
</gene>
<evidence type="ECO:0000313" key="11">
    <source>
        <dbReference type="Proteomes" id="UP001187203"/>
    </source>
</evidence>
<dbReference type="CDD" id="cd06261">
    <property type="entry name" value="TM_PBP2"/>
    <property type="match status" value="1"/>
</dbReference>
<feature type="transmembrane region" description="Helical" evidence="8">
    <location>
        <begin position="20"/>
        <end position="40"/>
    </location>
</feature>
<feature type="transmembrane region" description="Helical" evidence="8">
    <location>
        <begin position="75"/>
        <end position="94"/>
    </location>
</feature>
<dbReference type="PROSITE" id="PS50928">
    <property type="entry name" value="ABC_TM1"/>
    <property type="match status" value="1"/>
</dbReference>
<evidence type="ECO:0000256" key="8">
    <source>
        <dbReference type="RuleBase" id="RU363032"/>
    </source>
</evidence>
<feature type="transmembrane region" description="Helical" evidence="8">
    <location>
        <begin position="106"/>
        <end position="131"/>
    </location>
</feature>
<dbReference type="RefSeq" id="WP_164590965.1">
    <property type="nucleotide sequence ID" value="NZ_JAWJWH010000004.1"/>
</dbReference>
<evidence type="ECO:0000256" key="2">
    <source>
        <dbReference type="ARBA" id="ARBA00022448"/>
    </source>
</evidence>
<evidence type="ECO:0000259" key="9">
    <source>
        <dbReference type="PROSITE" id="PS50928"/>
    </source>
</evidence>
<evidence type="ECO:0000256" key="4">
    <source>
        <dbReference type="ARBA" id="ARBA00022519"/>
    </source>
</evidence>
<evidence type="ECO:0000256" key="7">
    <source>
        <dbReference type="ARBA" id="ARBA00023136"/>
    </source>
</evidence>
<keyword evidence="11" id="KW-1185">Reference proteome</keyword>
<dbReference type="PANTHER" id="PTHR43357">
    <property type="entry name" value="INNER MEMBRANE ABC TRANSPORTER PERMEASE PROTEIN YDCV"/>
    <property type="match status" value="1"/>
</dbReference>
<dbReference type="Pfam" id="PF00528">
    <property type="entry name" value="BPD_transp_1"/>
    <property type="match status" value="1"/>
</dbReference>
<organism evidence="10 11">
    <name type="scientific">Rhizobium brockwellii</name>
    <dbReference type="NCBI Taxonomy" id="3019932"/>
    <lineage>
        <taxon>Bacteria</taxon>
        <taxon>Pseudomonadati</taxon>
        <taxon>Pseudomonadota</taxon>
        <taxon>Alphaproteobacteria</taxon>
        <taxon>Hyphomicrobiales</taxon>
        <taxon>Rhizobiaceae</taxon>
        <taxon>Rhizobium/Agrobacterium group</taxon>
        <taxon>Rhizobium</taxon>
    </lineage>
</organism>
<proteinExistence type="inferred from homology"/>
<reference evidence="11" key="1">
    <citation type="journal article" date="2023" name="Int. J. Mol. Sci.">
        <title>Genomic and Metabolic Characterization of Plant Growth-Promoting Rhizobacteria Isolated from Nodules of Clovers Grown in Non-Farmed Soil.</title>
        <authorList>
            <person name="Wojcik M."/>
            <person name="Koper P."/>
            <person name="Zebracki K."/>
            <person name="Marczak M."/>
            <person name="Mazur A."/>
        </authorList>
    </citation>
    <scope>NUCLEOTIDE SEQUENCE [LARGE SCALE GENOMIC DNA]</scope>
    <source>
        <strain evidence="11">KB12</strain>
    </source>
</reference>
<keyword evidence="5 8" id="KW-0812">Transmembrane</keyword>
<feature type="transmembrane region" description="Helical" evidence="8">
    <location>
        <begin position="143"/>
        <end position="166"/>
    </location>
</feature>
<dbReference type="SUPFAM" id="SSF161098">
    <property type="entry name" value="MetI-like"/>
    <property type="match status" value="1"/>
</dbReference>
<feature type="transmembrane region" description="Helical" evidence="8">
    <location>
        <begin position="237"/>
        <end position="258"/>
    </location>
</feature>
<dbReference type="InterPro" id="IPR035906">
    <property type="entry name" value="MetI-like_sf"/>
</dbReference>
<dbReference type="InterPro" id="IPR000515">
    <property type="entry name" value="MetI-like"/>
</dbReference>
<keyword evidence="7 8" id="KW-0472">Membrane</keyword>
<dbReference type="Proteomes" id="UP001187203">
    <property type="component" value="Unassembled WGS sequence"/>
</dbReference>
<dbReference type="EMBL" id="JAWJWI010000004">
    <property type="protein sequence ID" value="MDV4186068.1"/>
    <property type="molecule type" value="Genomic_DNA"/>
</dbReference>
<evidence type="ECO:0000256" key="1">
    <source>
        <dbReference type="ARBA" id="ARBA00004429"/>
    </source>
</evidence>
<name>A0ABU3YK08_9HYPH</name>
<feature type="domain" description="ABC transmembrane type-1" evidence="9">
    <location>
        <begin position="71"/>
        <end position="259"/>
    </location>
</feature>
<dbReference type="PANTHER" id="PTHR43357:SF4">
    <property type="entry name" value="INNER MEMBRANE ABC TRANSPORTER PERMEASE PROTEIN YDCV"/>
    <property type="match status" value="1"/>
</dbReference>
<keyword evidence="6 8" id="KW-1133">Transmembrane helix</keyword>
<accession>A0ABU3YK08</accession>